<evidence type="ECO:0000256" key="4">
    <source>
        <dbReference type="SAM" id="MobiDB-lite"/>
    </source>
</evidence>
<comment type="similarity">
    <text evidence="1">Belongs to the gamma-glutamylcyclotransferase family.</text>
</comment>
<feature type="domain" description="Gamma-glutamylcyclotransferase AIG2-like" evidence="5">
    <location>
        <begin position="34"/>
        <end position="152"/>
    </location>
</feature>
<gene>
    <name evidence="6" type="ORF">LSUB1_G002443</name>
</gene>
<feature type="compositionally biased region" description="Polar residues" evidence="4">
    <location>
        <begin position="1"/>
        <end position="10"/>
    </location>
</feature>
<evidence type="ECO:0000256" key="3">
    <source>
        <dbReference type="ARBA" id="ARBA00030602"/>
    </source>
</evidence>
<evidence type="ECO:0000256" key="2">
    <source>
        <dbReference type="ARBA" id="ARBA00022679"/>
    </source>
</evidence>
<dbReference type="InterPro" id="IPR036568">
    <property type="entry name" value="GGCT-like_sf"/>
</dbReference>
<reference evidence="6 7" key="1">
    <citation type="submission" date="2018-05" db="EMBL/GenBank/DDBJ databases">
        <title>Genome sequencing and assembly of the regulated plant pathogen Lachnellula willkommii and related sister species for the development of diagnostic species identification markers.</title>
        <authorList>
            <person name="Giroux E."/>
            <person name="Bilodeau G."/>
        </authorList>
    </citation>
    <scope>NUCLEOTIDE SEQUENCE [LARGE SCALE GENOMIC DNA]</scope>
    <source>
        <strain evidence="6 7">CBS 197.66</strain>
    </source>
</reference>
<keyword evidence="2" id="KW-0808">Transferase</keyword>
<evidence type="ECO:0000259" key="5">
    <source>
        <dbReference type="Pfam" id="PF06094"/>
    </source>
</evidence>
<dbReference type="InterPro" id="IPR013024">
    <property type="entry name" value="GGCT-like"/>
</dbReference>
<dbReference type="GO" id="GO:0016740">
    <property type="term" value="F:transferase activity"/>
    <property type="evidence" value="ECO:0007669"/>
    <property type="project" value="UniProtKB-KW"/>
</dbReference>
<dbReference type="InterPro" id="IPR009288">
    <property type="entry name" value="AIG2-like_dom"/>
</dbReference>
<dbReference type="AlphaFoldDB" id="A0A8H8UDZ3"/>
<accession>A0A8H8UDZ3</accession>
<dbReference type="OrthoDB" id="3262926at2759"/>
<dbReference type="PANTHER" id="PTHR31544:SF4">
    <property type="entry name" value="GAMMA-GLUTAMYLCYCLOTRANSFERASE-RELATED"/>
    <property type="match status" value="1"/>
</dbReference>
<evidence type="ECO:0000256" key="1">
    <source>
        <dbReference type="ARBA" id="ARBA00008861"/>
    </source>
</evidence>
<dbReference type="EMBL" id="QGMJ01000170">
    <property type="protein sequence ID" value="TVY40633.1"/>
    <property type="molecule type" value="Genomic_DNA"/>
</dbReference>
<proteinExistence type="inferred from homology"/>
<dbReference type="Proteomes" id="UP000462212">
    <property type="component" value="Unassembled WGS sequence"/>
</dbReference>
<organism evidence="6 7">
    <name type="scientific">Lachnellula subtilissima</name>
    <dbReference type="NCBI Taxonomy" id="602034"/>
    <lineage>
        <taxon>Eukaryota</taxon>
        <taxon>Fungi</taxon>
        <taxon>Dikarya</taxon>
        <taxon>Ascomycota</taxon>
        <taxon>Pezizomycotina</taxon>
        <taxon>Leotiomycetes</taxon>
        <taxon>Helotiales</taxon>
        <taxon>Lachnaceae</taxon>
        <taxon>Lachnellula</taxon>
    </lineage>
</organism>
<dbReference type="CDD" id="cd06661">
    <property type="entry name" value="GGCT_like"/>
    <property type="match status" value="1"/>
</dbReference>
<dbReference type="PANTHER" id="PTHR31544">
    <property type="entry name" value="AIG2-LIKE PROTEIN D"/>
    <property type="match status" value="1"/>
</dbReference>
<name>A0A8H8UDZ3_9HELO</name>
<protein>
    <recommendedName>
        <fullName evidence="3">Putative gamma-glutamylcyclotransferase</fullName>
    </recommendedName>
</protein>
<comment type="caution">
    <text evidence="6">The sequence shown here is derived from an EMBL/GenBank/DDBJ whole genome shotgun (WGS) entry which is preliminary data.</text>
</comment>
<evidence type="ECO:0000313" key="7">
    <source>
        <dbReference type="Proteomes" id="UP000462212"/>
    </source>
</evidence>
<dbReference type="SUPFAM" id="SSF110857">
    <property type="entry name" value="Gamma-glutamyl cyclotransferase-like"/>
    <property type="match status" value="1"/>
</dbReference>
<dbReference type="InterPro" id="IPR045038">
    <property type="entry name" value="AIG2-like"/>
</dbReference>
<keyword evidence="7" id="KW-1185">Reference proteome</keyword>
<feature type="region of interest" description="Disordered" evidence="4">
    <location>
        <begin position="1"/>
        <end position="24"/>
    </location>
</feature>
<dbReference type="Pfam" id="PF06094">
    <property type="entry name" value="GGACT"/>
    <property type="match status" value="1"/>
</dbReference>
<dbReference type="Gene3D" id="3.10.490.10">
    <property type="entry name" value="Gamma-glutamyl cyclotransferase-like"/>
    <property type="match status" value="1"/>
</dbReference>
<sequence>MSSQSTTQKPDLTEAIAPPTRLSPPNVPFTPCHMFFYGSLMDTTQLKYITALPSTSTPDLLPATITGFRMKMWSIYPTLIASNHNESVSAVKGMLWKCETETQFESLVRYETDAYTWCFCTARLDDGTVLEGVRTFCWAGEPGSRELEEGTFDLEGWRTNSTFLKIDFDF</sequence>
<evidence type="ECO:0000313" key="6">
    <source>
        <dbReference type="EMBL" id="TVY40633.1"/>
    </source>
</evidence>